<protein>
    <submittedName>
        <fullName evidence="2">Uncharacterized protein</fullName>
    </submittedName>
</protein>
<evidence type="ECO:0000256" key="1">
    <source>
        <dbReference type="SAM" id="Phobius"/>
    </source>
</evidence>
<reference evidence="2 3" key="1">
    <citation type="journal article" date="2015" name="Genome Biol. Evol.">
        <title>Comparative Genomics of a Bacterivorous Green Alga Reveals Evolutionary Causalities and Consequences of Phago-Mixotrophic Mode of Nutrition.</title>
        <authorList>
            <person name="Burns J.A."/>
            <person name="Paasch A."/>
            <person name="Narechania A."/>
            <person name="Kim E."/>
        </authorList>
    </citation>
    <scope>NUCLEOTIDE SEQUENCE [LARGE SCALE GENOMIC DNA]</scope>
    <source>
        <strain evidence="2 3">PLY_AMNH</strain>
    </source>
</reference>
<organism evidence="2 3">
    <name type="scientific">Cymbomonas tetramitiformis</name>
    <dbReference type="NCBI Taxonomy" id="36881"/>
    <lineage>
        <taxon>Eukaryota</taxon>
        <taxon>Viridiplantae</taxon>
        <taxon>Chlorophyta</taxon>
        <taxon>Pyramimonadophyceae</taxon>
        <taxon>Pyramimonadales</taxon>
        <taxon>Pyramimonadaceae</taxon>
        <taxon>Cymbomonas</taxon>
    </lineage>
</organism>
<name>A0AAE0F7A6_9CHLO</name>
<accession>A0AAE0F7A6</accession>
<sequence length="227" mass="25804">AASICAGFPYTIAICFCCTALYRACKIEYEDEDILSGKKFHHRIFDFCEGFNRNDRPKGMPEAVDTMIKIAVATVIPVAPLLNISKHLYGSQGLKWVFMYAGLFYCWIGCLVASPWVTNIDKLGWVCFVGFTFGLLTMRIKTREIFNIYGSAIEDMLCCIMVYPLVLIQIEGQFSITAVELDDQVPNFLRKQKHKTDIELPEVLSKDIVEDTVEERTQSLVWPARGF</sequence>
<evidence type="ECO:0000313" key="3">
    <source>
        <dbReference type="Proteomes" id="UP001190700"/>
    </source>
</evidence>
<dbReference type="EMBL" id="LGRX02023625">
    <property type="protein sequence ID" value="KAK3254408.1"/>
    <property type="molecule type" value="Genomic_DNA"/>
</dbReference>
<comment type="caution">
    <text evidence="2">The sequence shown here is derived from an EMBL/GenBank/DDBJ whole genome shotgun (WGS) entry which is preliminary data.</text>
</comment>
<keyword evidence="1" id="KW-1133">Transmembrane helix</keyword>
<keyword evidence="1" id="KW-0812">Transmembrane</keyword>
<proteinExistence type="predicted"/>
<dbReference type="Proteomes" id="UP001190700">
    <property type="component" value="Unassembled WGS sequence"/>
</dbReference>
<feature type="transmembrane region" description="Helical" evidence="1">
    <location>
        <begin position="123"/>
        <end position="140"/>
    </location>
</feature>
<dbReference type="AlphaFoldDB" id="A0AAE0F7A6"/>
<evidence type="ECO:0000313" key="2">
    <source>
        <dbReference type="EMBL" id="KAK3254408.1"/>
    </source>
</evidence>
<feature type="transmembrane region" description="Helical" evidence="1">
    <location>
        <begin position="96"/>
        <end position="117"/>
    </location>
</feature>
<feature type="non-terminal residue" evidence="2">
    <location>
        <position position="1"/>
    </location>
</feature>
<keyword evidence="3" id="KW-1185">Reference proteome</keyword>
<gene>
    <name evidence="2" type="ORF">CYMTET_36376</name>
</gene>
<keyword evidence="1" id="KW-0472">Membrane</keyword>